<protein>
    <submittedName>
        <fullName evidence="2">Uncharacterized protein</fullName>
    </submittedName>
</protein>
<comment type="caution">
    <text evidence="2">The sequence shown here is derived from an EMBL/GenBank/DDBJ whole genome shotgun (WGS) entry which is preliminary data.</text>
</comment>
<feature type="region of interest" description="Disordered" evidence="1">
    <location>
        <begin position="1"/>
        <end position="29"/>
    </location>
</feature>
<sequence>MTFNPDPPKRDKKVIPKKTLDPDLLEPNSPRQKAMTLAFKKIIAAHLQELEGKTTESFLDDLSLELWKATRK</sequence>
<dbReference type="EMBL" id="LAZR01008797">
    <property type="protein sequence ID" value="KKM76512.1"/>
    <property type="molecule type" value="Genomic_DNA"/>
</dbReference>
<reference evidence="2" key="1">
    <citation type="journal article" date="2015" name="Nature">
        <title>Complex archaea that bridge the gap between prokaryotes and eukaryotes.</title>
        <authorList>
            <person name="Spang A."/>
            <person name="Saw J.H."/>
            <person name="Jorgensen S.L."/>
            <person name="Zaremba-Niedzwiedzka K."/>
            <person name="Martijn J."/>
            <person name="Lind A.E."/>
            <person name="van Eijk R."/>
            <person name="Schleper C."/>
            <person name="Guy L."/>
            <person name="Ettema T.J."/>
        </authorList>
    </citation>
    <scope>NUCLEOTIDE SEQUENCE</scope>
</reference>
<proteinExistence type="predicted"/>
<evidence type="ECO:0000313" key="2">
    <source>
        <dbReference type="EMBL" id="KKM76512.1"/>
    </source>
</evidence>
<evidence type="ECO:0000256" key="1">
    <source>
        <dbReference type="SAM" id="MobiDB-lite"/>
    </source>
</evidence>
<organism evidence="2">
    <name type="scientific">marine sediment metagenome</name>
    <dbReference type="NCBI Taxonomy" id="412755"/>
    <lineage>
        <taxon>unclassified sequences</taxon>
        <taxon>metagenomes</taxon>
        <taxon>ecological metagenomes</taxon>
    </lineage>
</organism>
<gene>
    <name evidence="2" type="ORF">LCGC14_1379280</name>
</gene>
<dbReference type="AlphaFoldDB" id="A0A0F9N4S6"/>
<name>A0A0F9N4S6_9ZZZZ</name>
<accession>A0A0F9N4S6</accession>